<feature type="transmembrane region" description="Helical" evidence="1">
    <location>
        <begin position="64"/>
        <end position="85"/>
    </location>
</feature>
<dbReference type="EMBL" id="JBHRSM010000018">
    <property type="protein sequence ID" value="MFC3086481.1"/>
    <property type="molecule type" value="Genomic_DNA"/>
</dbReference>
<sequence length="90" mass="9219">MVELIQSQLADPFRIGLIVALVVTMYRTRAATGTLLPLAAGVVFVAVILPSTGIGGGADLTQAVLAGILSNLIILGIVLALAALVRRLRG</sequence>
<protein>
    <submittedName>
        <fullName evidence="2">Uncharacterized protein</fullName>
    </submittedName>
</protein>
<keyword evidence="1" id="KW-1133">Transmembrane helix</keyword>
<keyword evidence="3" id="KW-1185">Reference proteome</keyword>
<dbReference type="RefSeq" id="WP_197645182.1">
    <property type="nucleotide sequence ID" value="NZ_JAEACP010000013.1"/>
</dbReference>
<organism evidence="2 3">
    <name type="scientific">Tabrizicola soli</name>
    <dbReference type="NCBI Taxonomy" id="2185115"/>
    <lineage>
        <taxon>Bacteria</taxon>
        <taxon>Pseudomonadati</taxon>
        <taxon>Pseudomonadota</taxon>
        <taxon>Alphaproteobacteria</taxon>
        <taxon>Rhodobacterales</taxon>
        <taxon>Paracoccaceae</taxon>
        <taxon>Tabrizicola</taxon>
    </lineage>
</organism>
<keyword evidence="1" id="KW-0812">Transmembrane</keyword>
<comment type="caution">
    <text evidence="2">The sequence shown here is derived from an EMBL/GenBank/DDBJ whole genome shotgun (WGS) entry which is preliminary data.</text>
</comment>
<evidence type="ECO:0000256" key="1">
    <source>
        <dbReference type="SAM" id="Phobius"/>
    </source>
</evidence>
<proteinExistence type="predicted"/>
<dbReference type="Proteomes" id="UP001595445">
    <property type="component" value="Unassembled WGS sequence"/>
</dbReference>
<accession>A0ABV7DTQ1</accession>
<evidence type="ECO:0000313" key="2">
    <source>
        <dbReference type="EMBL" id="MFC3086481.1"/>
    </source>
</evidence>
<feature type="transmembrane region" description="Helical" evidence="1">
    <location>
        <begin position="35"/>
        <end position="58"/>
    </location>
</feature>
<gene>
    <name evidence="2" type="ORF">ACFOD6_10530</name>
</gene>
<keyword evidence="1" id="KW-0472">Membrane</keyword>
<name>A0ABV7DTQ1_9RHOB</name>
<evidence type="ECO:0000313" key="3">
    <source>
        <dbReference type="Proteomes" id="UP001595445"/>
    </source>
</evidence>
<reference evidence="3" key="1">
    <citation type="journal article" date="2019" name="Int. J. Syst. Evol. Microbiol.">
        <title>The Global Catalogue of Microorganisms (GCM) 10K type strain sequencing project: providing services to taxonomists for standard genome sequencing and annotation.</title>
        <authorList>
            <consortium name="The Broad Institute Genomics Platform"/>
            <consortium name="The Broad Institute Genome Sequencing Center for Infectious Disease"/>
            <person name="Wu L."/>
            <person name="Ma J."/>
        </authorList>
    </citation>
    <scope>NUCLEOTIDE SEQUENCE [LARGE SCALE GENOMIC DNA]</scope>
    <source>
        <strain evidence="3">KCTC 62102</strain>
    </source>
</reference>